<keyword evidence="5 6" id="KW-0131">Cell cycle</keyword>
<dbReference type="GO" id="GO:0006974">
    <property type="term" value="P:DNA damage response"/>
    <property type="evidence" value="ECO:0007669"/>
    <property type="project" value="UniProtKB-KW"/>
</dbReference>
<dbReference type="InterPro" id="IPR040038">
    <property type="entry name" value="TIPIN/Csm3/Swi3"/>
</dbReference>
<dbReference type="InterPro" id="IPR012923">
    <property type="entry name" value="Csm3"/>
</dbReference>
<comment type="function">
    <text evidence="6">Plays an important role in the control of DNA replication and the maintenance of replication fork stability.</text>
</comment>
<evidence type="ECO:0000256" key="5">
    <source>
        <dbReference type="ARBA" id="ARBA00023306"/>
    </source>
</evidence>
<feature type="compositionally biased region" description="Basic and acidic residues" evidence="7">
    <location>
        <begin position="22"/>
        <end position="31"/>
    </location>
</feature>
<evidence type="ECO:0000256" key="3">
    <source>
        <dbReference type="ARBA" id="ARBA00022763"/>
    </source>
</evidence>
<dbReference type="GO" id="GO:0031297">
    <property type="term" value="P:replication fork processing"/>
    <property type="evidence" value="ECO:0007669"/>
    <property type="project" value="UniProtKB-UniRule"/>
</dbReference>
<gene>
    <name evidence="9" type="primary">ORF87511</name>
</gene>
<dbReference type="GO" id="GO:0003677">
    <property type="term" value="F:DNA binding"/>
    <property type="evidence" value="ECO:0007669"/>
    <property type="project" value="TreeGrafter"/>
</dbReference>
<dbReference type="GO" id="GO:0031298">
    <property type="term" value="C:replication fork protection complex"/>
    <property type="evidence" value="ECO:0007669"/>
    <property type="project" value="TreeGrafter"/>
</dbReference>
<evidence type="ECO:0000313" key="9">
    <source>
        <dbReference type="EMBL" id="CEK73618.1"/>
    </source>
</evidence>
<dbReference type="AlphaFoldDB" id="A0A0B6ZYH2"/>
<reference evidence="9" key="1">
    <citation type="submission" date="2014-12" db="EMBL/GenBank/DDBJ databases">
        <title>Insight into the proteome of Arion vulgaris.</title>
        <authorList>
            <person name="Aradska J."/>
            <person name="Bulat T."/>
            <person name="Smidak R."/>
            <person name="Sarate P."/>
            <person name="Gangsoo J."/>
            <person name="Sialana F."/>
            <person name="Bilban M."/>
            <person name="Lubec G."/>
        </authorList>
    </citation>
    <scope>NUCLEOTIDE SEQUENCE</scope>
    <source>
        <tissue evidence="9">Skin</tissue>
    </source>
</reference>
<dbReference type="Pfam" id="PF07962">
    <property type="entry name" value="Swi3"/>
    <property type="match status" value="1"/>
</dbReference>
<dbReference type="EMBL" id="HACG01026753">
    <property type="protein sequence ID" value="CEK73618.1"/>
    <property type="molecule type" value="Transcribed_RNA"/>
</dbReference>
<comment type="subcellular location">
    <subcellularLocation>
        <location evidence="1 6">Nucleus</location>
    </subcellularLocation>
</comment>
<evidence type="ECO:0000256" key="2">
    <source>
        <dbReference type="ARBA" id="ARBA00006075"/>
    </source>
</evidence>
<name>A0A0B6ZYH2_9EUPU</name>
<dbReference type="GO" id="GO:0000076">
    <property type="term" value="P:DNA replication checkpoint signaling"/>
    <property type="evidence" value="ECO:0007669"/>
    <property type="project" value="UniProtKB-UniRule"/>
</dbReference>
<evidence type="ECO:0000256" key="7">
    <source>
        <dbReference type="SAM" id="MobiDB-lite"/>
    </source>
</evidence>
<protein>
    <recommendedName>
        <fullName evidence="6">TIMELESS-interacting protein</fullName>
    </recommendedName>
</protein>
<feature type="compositionally biased region" description="Basic and acidic residues" evidence="7">
    <location>
        <begin position="160"/>
        <end position="183"/>
    </location>
</feature>
<feature type="region of interest" description="Disordered" evidence="7">
    <location>
        <begin position="250"/>
        <end position="285"/>
    </location>
</feature>
<evidence type="ECO:0000256" key="6">
    <source>
        <dbReference type="RuleBase" id="RU366049"/>
    </source>
</evidence>
<evidence type="ECO:0000259" key="8">
    <source>
        <dbReference type="Pfam" id="PF07962"/>
    </source>
</evidence>
<dbReference type="PANTHER" id="PTHR13220:SF11">
    <property type="entry name" value="TIMELESS-INTERACTING PROTEIN"/>
    <property type="match status" value="1"/>
</dbReference>
<feature type="non-terminal residue" evidence="9">
    <location>
        <position position="1"/>
    </location>
</feature>
<proteinExistence type="inferred from homology"/>
<feature type="domain" description="Chromosome segregation in meiosis protein 3" evidence="8">
    <location>
        <begin position="64"/>
        <end position="145"/>
    </location>
</feature>
<evidence type="ECO:0000256" key="4">
    <source>
        <dbReference type="ARBA" id="ARBA00023242"/>
    </source>
</evidence>
<comment type="similarity">
    <text evidence="2 6">Belongs to the CSM3 family.</text>
</comment>
<keyword evidence="4 6" id="KW-0539">Nucleus</keyword>
<organism evidence="9">
    <name type="scientific">Arion vulgaris</name>
    <dbReference type="NCBI Taxonomy" id="1028688"/>
    <lineage>
        <taxon>Eukaryota</taxon>
        <taxon>Metazoa</taxon>
        <taxon>Spiralia</taxon>
        <taxon>Lophotrochozoa</taxon>
        <taxon>Mollusca</taxon>
        <taxon>Gastropoda</taxon>
        <taxon>Heterobranchia</taxon>
        <taxon>Euthyneura</taxon>
        <taxon>Panpulmonata</taxon>
        <taxon>Eupulmonata</taxon>
        <taxon>Stylommatophora</taxon>
        <taxon>Helicina</taxon>
        <taxon>Arionoidea</taxon>
        <taxon>Arionidae</taxon>
        <taxon>Arion</taxon>
    </lineage>
</organism>
<keyword evidence="3 6" id="KW-0227">DNA damage</keyword>
<sequence length="349" mass="39411">GEEDDVEDFSPSRLPDLEDELEPMRDVRNDDENAEGETDNAELMAKLKSMKGASKNATRRTIPKLDATRLTGERGIPILPKVFKNVPLKGKNHEKEDLKIIMQTLEHWGHRLFPKMTFPEVLERVERLGIKKDVQSCVKRIRLDMPVLVTDSVQDDEEEAQKTDHDDDKEDSAQRDEQSSKENEIDDEEIEDLLREQMLPVSSLSKPDDSSSQSNVVTKTGLNDITDELKARIQQNKKLALERRAAKLAKINKGDSPNETIHSDQPSEIITTVNSSSTEDESAKRMSCTAIIDQDEALCETLPESVADSEAHTDSIHEQIHCDESATELQHDKLFNEDSDSEMLHMVDA</sequence>
<accession>A0A0B6ZYH2</accession>
<feature type="region of interest" description="Disordered" evidence="7">
    <location>
        <begin position="151"/>
        <end position="188"/>
    </location>
</feature>
<dbReference type="GO" id="GO:0043111">
    <property type="term" value="P:replication fork arrest"/>
    <property type="evidence" value="ECO:0007669"/>
    <property type="project" value="TreeGrafter"/>
</dbReference>
<feature type="region of interest" description="Disordered" evidence="7">
    <location>
        <begin position="1"/>
        <end position="39"/>
    </location>
</feature>
<feature type="compositionally biased region" description="Polar residues" evidence="7">
    <location>
        <begin position="255"/>
        <end position="277"/>
    </location>
</feature>
<dbReference type="PANTHER" id="PTHR13220">
    <property type="entry name" value="TIMELESS INTERACTING-RELATED"/>
    <property type="match status" value="1"/>
</dbReference>
<evidence type="ECO:0000256" key="1">
    <source>
        <dbReference type="ARBA" id="ARBA00004123"/>
    </source>
</evidence>